<keyword evidence="2" id="KW-1185">Reference proteome</keyword>
<sequence length="118" mass="13245">MSGSTAADCELCEAARFTHWYHEDELCWVADCEVCSVPMVVWQRHGASPSEAEVEAMLATLSAVAAARFGDGAFTIDRTMRQVPTHFHAHARDEHWWAERMSRAMSRYTGVGGERVTR</sequence>
<proteinExistence type="predicted"/>
<organism evidence="1 2">
    <name type="scientific">Actinomarinicola tropica</name>
    <dbReference type="NCBI Taxonomy" id="2789776"/>
    <lineage>
        <taxon>Bacteria</taxon>
        <taxon>Bacillati</taxon>
        <taxon>Actinomycetota</taxon>
        <taxon>Acidimicrobiia</taxon>
        <taxon>Acidimicrobiales</taxon>
        <taxon>Iamiaceae</taxon>
        <taxon>Actinomarinicola</taxon>
    </lineage>
</organism>
<protein>
    <submittedName>
        <fullName evidence="1">Uncharacterized protein</fullName>
    </submittedName>
</protein>
<evidence type="ECO:0000313" key="1">
    <source>
        <dbReference type="EMBL" id="QGG95497.1"/>
    </source>
</evidence>
<accession>A0A5Q2RN31</accession>
<dbReference type="RefSeq" id="WP_153759604.1">
    <property type="nucleotide sequence ID" value="NZ_CP045851.1"/>
</dbReference>
<name>A0A5Q2RN31_9ACTN</name>
<reference evidence="1 2" key="1">
    <citation type="submission" date="2019-11" db="EMBL/GenBank/DDBJ databases">
        <authorList>
            <person name="He Y."/>
        </authorList>
    </citation>
    <scope>NUCLEOTIDE SEQUENCE [LARGE SCALE GENOMIC DNA]</scope>
    <source>
        <strain evidence="1 2">SCSIO 58843</strain>
    </source>
</reference>
<gene>
    <name evidence="1" type="ORF">GH723_10535</name>
</gene>
<dbReference type="EMBL" id="CP045851">
    <property type="protein sequence ID" value="QGG95497.1"/>
    <property type="molecule type" value="Genomic_DNA"/>
</dbReference>
<evidence type="ECO:0000313" key="2">
    <source>
        <dbReference type="Proteomes" id="UP000334019"/>
    </source>
</evidence>
<dbReference type="Proteomes" id="UP000334019">
    <property type="component" value="Chromosome"/>
</dbReference>
<dbReference type="KEGG" id="atq:GH723_10535"/>
<dbReference type="AlphaFoldDB" id="A0A5Q2RN31"/>